<dbReference type="GO" id="GO:0008168">
    <property type="term" value="F:methyltransferase activity"/>
    <property type="evidence" value="ECO:0007669"/>
    <property type="project" value="UniProtKB-KW"/>
</dbReference>
<dbReference type="CDD" id="cd02440">
    <property type="entry name" value="AdoMet_MTases"/>
    <property type="match status" value="1"/>
</dbReference>
<gene>
    <name evidence="2" type="ordered locus">Tery_1754</name>
</gene>
<dbReference type="SUPFAM" id="SSF53335">
    <property type="entry name" value="S-adenosyl-L-methionine-dependent methyltransferases"/>
    <property type="match status" value="2"/>
</dbReference>
<reference evidence="2" key="1">
    <citation type="submission" date="2006-06" db="EMBL/GenBank/DDBJ databases">
        <title>Complete sequence of Trichodesmium erythraeum IMS101.</title>
        <authorList>
            <consortium name="US DOE Joint Genome Institute"/>
            <person name="Copeland A."/>
            <person name="Lucas S."/>
            <person name="Lapidus A."/>
            <person name="Barry K."/>
            <person name="Detter J.C."/>
            <person name="Glavina del Rio T."/>
            <person name="Hammon N."/>
            <person name="Israni S."/>
            <person name="Dalin E."/>
            <person name="Tice H."/>
            <person name="Pitluck S."/>
            <person name="Kiss H."/>
            <person name="Munk A.C."/>
            <person name="Brettin T."/>
            <person name="Bruce D."/>
            <person name="Han C."/>
            <person name="Tapia R."/>
            <person name="Gilna P."/>
            <person name="Schmutz J."/>
            <person name="Larimer F."/>
            <person name="Land M."/>
            <person name="Hauser L."/>
            <person name="Kyrpides N."/>
            <person name="Kim E."/>
            <person name="Richardson P."/>
        </authorList>
    </citation>
    <scope>NUCLEOTIDE SEQUENCE [LARGE SCALE GENOMIC DNA]</scope>
    <source>
        <strain evidence="2">IMS101</strain>
    </source>
</reference>
<dbReference type="Gene3D" id="3.40.50.150">
    <property type="entry name" value="Vaccinia Virus protein VP39"/>
    <property type="match status" value="2"/>
</dbReference>
<dbReference type="KEGG" id="ter:Tery_1754"/>
<dbReference type="PANTHER" id="PTHR34203">
    <property type="entry name" value="METHYLTRANSFERASE, FKBM FAMILY PROTEIN"/>
    <property type="match status" value="1"/>
</dbReference>
<feature type="domain" description="Methyltransferase FkbM" evidence="1">
    <location>
        <begin position="276"/>
        <end position="449"/>
    </location>
</feature>
<organism evidence="2">
    <name type="scientific">Trichodesmium erythraeum (strain IMS101)</name>
    <dbReference type="NCBI Taxonomy" id="203124"/>
    <lineage>
        <taxon>Bacteria</taxon>
        <taxon>Bacillati</taxon>
        <taxon>Cyanobacteriota</taxon>
        <taxon>Cyanophyceae</taxon>
        <taxon>Oscillatoriophycideae</taxon>
        <taxon>Oscillatoriales</taxon>
        <taxon>Microcoleaceae</taxon>
        <taxon>Trichodesmium</taxon>
    </lineage>
</organism>
<sequence length="488" mass="56084">MKLDKLQIQKLEQFLEKIKNDTYPEPSTLLHSQITQQMFDVCLKQISLPPAAKILDIGCGQGVALEIFKKHGFAPIGITLNNEDVAICQQKGYEVYQMDQSFLDFADDYFDFVWCRHCLEHSIFPYFTLQEIYRVIKNEGYLYIEVPAPDTSCRHQTNKNYYSVLGKSMWLDLIKRSGFEILQVLDIQFNVPAGPDIYWGMIQKKIRSTITSKNSVKIINFKWVSNSDNQEINLSLDSNEFTQKMMLNYFEKGQVYESEIFQLISRFLEVNDCFIDIGAHIGYYSVLAAKIVGSKGKVFAFEPELSNHQKTLENITLNHLNNIKLFNLAVGSETKQTQIFVNQDNDGGHALWDVGKHPFNKKSLNNQTMQNTQLSTLDNILSQAGNITNLKIIKIDTEGGELDVVKGAVNTIRKYDVPYIICEINRFGLQQMGTNETELREFMNSLGYETYLLTSNSSNQLVRLPMGKYYETSYVFNVLFTRQSFIPQ</sequence>
<dbReference type="STRING" id="203124.Tery_1754"/>
<dbReference type="GO" id="GO:0032259">
    <property type="term" value="P:methylation"/>
    <property type="evidence" value="ECO:0007669"/>
    <property type="project" value="UniProtKB-KW"/>
</dbReference>
<dbReference type="InterPro" id="IPR052514">
    <property type="entry name" value="SAM-dependent_MTase"/>
</dbReference>
<dbReference type="NCBIfam" id="TIGR01444">
    <property type="entry name" value="fkbM_fam"/>
    <property type="match status" value="1"/>
</dbReference>
<dbReference type="PANTHER" id="PTHR34203:SF15">
    <property type="entry name" value="SLL1173 PROTEIN"/>
    <property type="match status" value="1"/>
</dbReference>
<dbReference type="EMBL" id="CP000393">
    <property type="protein sequence ID" value="ABG51014.1"/>
    <property type="molecule type" value="Genomic_DNA"/>
</dbReference>
<dbReference type="Pfam" id="PF05050">
    <property type="entry name" value="Methyltransf_21"/>
    <property type="match status" value="1"/>
</dbReference>
<dbReference type="Pfam" id="PF13489">
    <property type="entry name" value="Methyltransf_23"/>
    <property type="match status" value="1"/>
</dbReference>
<name>Q114R0_TRIEI</name>
<dbReference type="eggNOG" id="COG0500">
    <property type="taxonomic scope" value="Bacteria"/>
</dbReference>
<keyword evidence="2" id="KW-0489">Methyltransferase</keyword>
<keyword evidence="2" id="KW-0808">Transferase</keyword>
<dbReference type="InterPro" id="IPR006342">
    <property type="entry name" value="FkbM_mtfrase"/>
</dbReference>
<dbReference type="InterPro" id="IPR029063">
    <property type="entry name" value="SAM-dependent_MTases_sf"/>
</dbReference>
<dbReference type="RefSeq" id="WP_011611389.1">
    <property type="nucleotide sequence ID" value="NC_008312.1"/>
</dbReference>
<evidence type="ECO:0000259" key="1">
    <source>
        <dbReference type="Pfam" id="PF05050"/>
    </source>
</evidence>
<dbReference type="HOGENOM" id="CLU_558896_0_0_3"/>
<proteinExistence type="predicted"/>
<evidence type="ECO:0000313" key="2">
    <source>
        <dbReference type="EMBL" id="ABG51014.1"/>
    </source>
</evidence>
<dbReference type="AlphaFoldDB" id="Q114R0"/>
<protein>
    <submittedName>
        <fullName evidence="2">Methyltransferase FkbM family</fullName>
    </submittedName>
</protein>
<accession>Q114R0</accession>